<sequence length="544" mass="57127">MLVQPLNNNGDGPDGGATGIAASIPWGIAVLAGIILSAFAIVVILSLIPVYLTKAGANLVTDQSTETGDITRTFVTNTILANNQSATVVNFNQIARQIEAAYRLPAGSVRIINIVIIGPIRYPGSSRRRRGVLYRKKRQLPSCDQYGFARTAVQITMRIVYPRRCGVSPSCKQRFVNVILARFNTFAPSFPVTFIFADGRSIQFVLFACTATGAFPLIVFTPATPRITTTTKVTVCSLQWNPIGTTIAGDGTPGVGLQQLRGPEDVFVDPFNTVIVSDTGNNRIQRWVVGAGQGVTIAGQTGGGAGAGANQFNLPEGVVVLSNGDIYVADSFNNRVQFWPAGGGAAVTLPNPPVAGRPYFPSGIAYDPVVNRLFVTDINNNRVIQYTLPNPVAGAVVAGPNIAPNPLVRPTGIYFDAASNSLVIANSGANNILQWFLTTITFAVVAGSPAGVAAAAFPNTQLNFLTIPSGVTPGLNGNIIVADSGNRRIMLFPPGPPTDGTKNGRVIAGTGAPGATPNQLSNPTGVSTDAQEPETQTDNEHNDF</sequence>
<dbReference type="InterPro" id="IPR001258">
    <property type="entry name" value="NHL_repeat"/>
</dbReference>
<feature type="region of interest" description="Disordered" evidence="3">
    <location>
        <begin position="506"/>
        <end position="544"/>
    </location>
</feature>
<evidence type="ECO:0000313" key="6">
    <source>
        <dbReference type="Proteomes" id="UP000663864"/>
    </source>
</evidence>
<dbReference type="GO" id="GO:0008270">
    <property type="term" value="F:zinc ion binding"/>
    <property type="evidence" value="ECO:0007669"/>
    <property type="project" value="UniProtKB-KW"/>
</dbReference>
<name>A0A814J033_9BILA</name>
<dbReference type="SUPFAM" id="SSF101898">
    <property type="entry name" value="NHL repeat"/>
    <property type="match status" value="1"/>
</dbReference>
<evidence type="ECO:0000313" key="5">
    <source>
        <dbReference type="EMBL" id="CAF1028754.1"/>
    </source>
</evidence>
<feature type="repeat" description="NHL" evidence="2">
    <location>
        <begin position="471"/>
        <end position="495"/>
    </location>
</feature>
<accession>A0A814J033</accession>
<evidence type="ECO:0000256" key="2">
    <source>
        <dbReference type="PROSITE-ProRule" id="PRU00504"/>
    </source>
</evidence>
<feature type="compositionally biased region" description="Polar residues" evidence="3">
    <location>
        <begin position="516"/>
        <end position="530"/>
    </location>
</feature>
<feature type="transmembrane region" description="Helical" evidence="4">
    <location>
        <begin position="20"/>
        <end position="48"/>
    </location>
</feature>
<evidence type="ECO:0008006" key="7">
    <source>
        <dbReference type="Google" id="ProtNLM"/>
    </source>
</evidence>
<keyword evidence="1" id="KW-0677">Repeat</keyword>
<proteinExistence type="predicted"/>
<dbReference type="Gene3D" id="2.120.10.30">
    <property type="entry name" value="TolB, C-terminal domain"/>
    <property type="match status" value="2"/>
</dbReference>
<dbReference type="InterPro" id="IPR011042">
    <property type="entry name" value="6-blade_b-propeller_TolB-like"/>
</dbReference>
<gene>
    <name evidence="5" type="ORF">ZHD862_LOCUS13930</name>
</gene>
<dbReference type="EMBL" id="CAJNOT010000587">
    <property type="protein sequence ID" value="CAF1028754.1"/>
    <property type="molecule type" value="Genomic_DNA"/>
</dbReference>
<protein>
    <recommendedName>
        <fullName evidence="7">NHL repeat containing protein</fullName>
    </recommendedName>
</protein>
<comment type="caution">
    <text evidence="5">The sequence shown here is derived from an EMBL/GenBank/DDBJ whole genome shotgun (WGS) entry which is preliminary data.</text>
</comment>
<dbReference type="PANTHER" id="PTHR24104:SF25">
    <property type="entry name" value="PROTEIN LIN-41"/>
    <property type="match status" value="1"/>
</dbReference>
<keyword evidence="4" id="KW-0812">Transmembrane</keyword>
<keyword evidence="4" id="KW-1133">Transmembrane helix</keyword>
<dbReference type="CDD" id="cd05819">
    <property type="entry name" value="NHL"/>
    <property type="match status" value="1"/>
</dbReference>
<organism evidence="5 6">
    <name type="scientific">Rotaria sordida</name>
    <dbReference type="NCBI Taxonomy" id="392033"/>
    <lineage>
        <taxon>Eukaryota</taxon>
        <taxon>Metazoa</taxon>
        <taxon>Spiralia</taxon>
        <taxon>Gnathifera</taxon>
        <taxon>Rotifera</taxon>
        <taxon>Eurotatoria</taxon>
        <taxon>Bdelloidea</taxon>
        <taxon>Philodinida</taxon>
        <taxon>Philodinidae</taxon>
        <taxon>Rotaria</taxon>
    </lineage>
</organism>
<dbReference type="Gene3D" id="2.40.10.500">
    <property type="match status" value="1"/>
</dbReference>
<feature type="transmembrane region" description="Helical" evidence="4">
    <location>
        <begin position="204"/>
        <end position="223"/>
    </location>
</feature>
<feature type="repeat" description="NHL" evidence="2">
    <location>
        <begin position="299"/>
        <end position="342"/>
    </location>
</feature>
<dbReference type="InterPro" id="IPR050952">
    <property type="entry name" value="TRIM-NHL_E3_ligases"/>
</dbReference>
<dbReference type="AlphaFoldDB" id="A0A814J033"/>
<keyword evidence="4" id="KW-0472">Membrane</keyword>
<reference evidence="5" key="1">
    <citation type="submission" date="2021-02" db="EMBL/GenBank/DDBJ databases">
        <authorList>
            <person name="Nowell W R."/>
        </authorList>
    </citation>
    <scope>NUCLEOTIDE SEQUENCE</scope>
</reference>
<dbReference type="Pfam" id="PF01436">
    <property type="entry name" value="NHL"/>
    <property type="match status" value="1"/>
</dbReference>
<evidence type="ECO:0000256" key="4">
    <source>
        <dbReference type="SAM" id="Phobius"/>
    </source>
</evidence>
<dbReference type="PANTHER" id="PTHR24104">
    <property type="entry name" value="E3 UBIQUITIN-PROTEIN LIGASE NHLRC1-RELATED"/>
    <property type="match status" value="1"/>
</dbReference>
<dbReference type="PROSITE" id="PS51125">
    <property type="entry name" value="NHL"/>
    <property type="match status" value="2"/>
</dbReference>
<dbReference type="Proteomes" id="UP000663864">
    <property type="component" value="Unassembled WGS sequence"/>
</dbReference>
<evidence type="ECO:0000256" key="3">
    <source>
        <dbReference type="SAM" id="MobiDB-lite"/>
    </source>
</evidence>
<evidence type="ECO:0000256" key="1">
    <source>
        <dbReference type="ARBA" id="ARBA00022737"/>
    </source>
</evidence>